<dbReference type="GO" id="GO:0004252">
    <property type="term" value="F:serine-type endopeptidase activity"/>
    <property type="evidence" value="ECO:0007669"/>
    <property type="project" value="InterPro"/>
</dbReference>
<sequence>MYGGVSIPFSYILAVEVANITQGCTGIAINSYKAMTAQNCIVNYATDSFYSPETIKLCSNDTTCRPVTKTYLHPNSRKTPLIMCILQTESKLPSFIGFLGGFLETRCDIHTYGKSESGKRERKSLILDPVSLCYTEDKSYECVKLAKNSNLCSTDIGGGIICDGSLVGILVKTTPEKECDAAINEQMKGLFSKLTASRSWIEITAQVYVNRVLICQYCQFNIFDGRLFW</sequence>
<dbReference type="EnsemblMetazoa" id="XM_014398396.2">
    <property type="protein sequence ID" value="XP_014253882.1"/>
    <property type="gene ID" value="LOC106669117"/>
</dbReference>
<evidence type="ECO:0000313" key="3">
    <source>
        <dbReference type="Proteomes" id="UP000494040"/>
    </source>
</evidence>
<proteinExistence type="predicted"/>
<evidence type="ECO:0000259" key="1">
    <source>
        <dbReference type="PROSITE" id="PS50240"/>
    </source>
</evidence>
<reference evidence="2" key="1">
    <citation type="submission" date="2022-01" db="UniProtKB">
        <authorList>
            <consortium name="EnsemblMetazoa"/>
        </authorList>
    </citation>
    <scope>IDENTIFICATION</scope>
</reference>
<dbReference type="RefSeq" id="XP_014253882.1">
    <property type="nucleotide sequence ID" value="XM_014398396.2"/>
</dbReference>
<dbReference type="KEGG" id="clec:106669117"/>
<evidence type="ECO:0000313" key="2">
    <source>
        <dbReference type="EnsemblMetazoa" id="XP_014253882.1"/>
    </source>
</evidence>
<dbReference type="GeneID" id="106669117"/>
<dbReference type="Gene3D" id="2.40.10.10">
    <property type="entry name" value="Trypsin-like serine proteases"/>
    <property type="match status" value="1"/>
</dbReference>
<accession>A0A8I6RWV6</accession>
<dbReference type="GO" id="GO:0006508">
    <property type="term" value="P:proteolysis"/>
    <property type="evidence" value="ECO:0007669"/>
    <property type="project" value="InterPro"/>
</dbReference>
<dbReference type="InterPro" id="IPR043504">
    <property type="entry name" value="Peptidase_S1_PA_chymotrypsin"/>
</dbReference>
<dbReference type="InterPro" id="IPR001254">
    <property type="entry name" value="Trypsin_dom"/>
</dbReference>
<dbReference type="InterPro" id="IPR009003">
    <property type="entry name" value="Peptidase_S1_PA"/>
</dbReference>
<protein>
    <recommendedName>
        <fullName evidence="1">Peptidase S1 domain-containing protein</fullName>
    </recommendedName>
</protein>
<organism evidence="2 3">
    <name type="scientific">Cimex lectularius</name>
    <name type="common">Bed bug</name>
    <name type="synonym">Acanthia lectularia</name>
    <dbReference type="NCBI Taxonomy" id="79782"/>
    <lineage>
        <taxon>Eukaryota</taxon>
        <taxon>Metazoa</taxon>
        <taxon>Ecdysozoa</taxon>
        <taxon>Arthropoda</taxon>
        <taxon>Hexapoda</taxon>
        <taxon>Insecta</taxon>
        <taxon>Pterygota</taxon>
        <taxon>Neoptera</taxon>
        <taxon>Paraneoptera</taxon>
        <taxon>Hemiptera</taxon>
        <taxon>Heteroptera</taxon>
        <taxon>Panheteroptera</taxon>
        <taxon>Cimicomorpha</taxon>
        <taxon>Cimicidae</taxon>
        <taxon>Cimex</taxon>
    </lineage>
</organism>
<name>A0A8I6RWV6_CIMLE</name>
<dbReference type="Proteomes" id="UP000494040">
    <property type="component" value="Unassembled WGS sequence"/>
</dbReference>
<dbReference type="SUPFAM" id="SSF50494">
    <property type="entry name" value="Trypsin-like serine proteases"/>
    <property type="match status" value="1"/>
</dbReference>
<feature type="domain" description="Peptidase S1" evidence="1">
    <location>
        <begin position="1"/>
        <end position="206"/>
    </location>
</feature>
<keyword evidence="3" id="KW-1185">Reference proteome</keyword>
<dbReference type="Pfam" id="PF00089">
    <property type="entry name" value="Trypsin"/>
    <property type="match status" value="1"/>
</dbReference>
<dbReference type="AlphaFoldDB" id="A0A8I6RWV6"/>
<dbReference type="PROSITE" id="PS50240">
    <property type="entry name" value="TRYPSIN_DOM"/>
    <property type="match status" value="1"/>
</dbReference>